<evidence type="ECO:0000313" key="3">
    <source>
        <dbReference type="Proteomes" id="UP000035721"/>
    </source>
</evidence>
<organism evidence="2 3">
    <name type="scientific">Nostocoides japonicum T1-X7</name>
    <dbReference type="NCBI Taxonomy" id="1194083"/>
    <lineage>
        <taxon>Bacteria</taxon>
        <taxon>Bacillati</taxon>
        <taxon>Actinomycetota</taxon>
        <taxon>Actinomycetes</taxon>
        <taxon>Micrococcales</taxon>
        <taxon>Intrasporangiaceae</taxon>
        <taxon>Nostocoides</taxon>
    </lineage>
</organism>
<keyword evidence="3" id="KW-1185">Reference proteome</keyword>
<comment type="caution">
    <text evidence="2">The sequence shown here is derived from an EMBL/GenBank/DDBJ whole genome shotgun (WGS) entry which is preliminary data.</text>
</comment>
<gene>
    <name evidence="2" type="ORF">BN12_10113</name>
</gene>
<dbReference type="Proteomes" id="UP000035721">
    <property type="component" value="Unassembled WGS sequence"/>
</dbReference>
<accession>A0A077LSW2</accession>
<dbReference type="Pfam" id="PF13460">
    <property type="entry name" value="NAD_binding_10"/>
    <property type="match status" value="1"/>
</dbReference>
<dbReference type="Gene3D" id="3.90.25.10">
    <property type="entry name" value="UDP-galactose 4-epimerase, domain 1"/>
    <property type="match status" value="1"/>
</dbReference>
<dbReference type="SUPFAM" id="SSF51735">
    <property type="entry name" value="NAD(P)-binding Rossmann-fold domains"/>
    <property type="match status" value="1"/>
</dbReference>
<proteinExistence type="predicted"/>
<dbReference type="OrthoDB" id="4457504at2"/>
<dbReference type="InterPro" id="IPR051604">
    <property type="entry name" value="Ergot_Alk_Oxidoreductase"/>
</dbReference>
<reference evidence="2 3" key="1">
    <citation type="journal article" date="2013" name="ISME J.">
        <title>A metabolic model for members of the genus Tetrasphaera involved in enhanced biological phosphorus removal.</title>
        <authorList>
            <person name="Kristiansen R."/>
            <person name="Nguyen H.T.T."/>
            <person name="Saunders A.M."/>
            <person name="Nielsen J.L."/>
            <person name="Wimmer R."/>
            <person name="Le V.Q."/>
            <person name="McIlroy S.J."/>
            <person name="Petrovski S."/>
            <person name="Seviour R.J."/>
            <person name="Calteau A."/>
            <person name="Nielsen K.L."/>
            <person name="Nielsen P.H."/>
        </authorList>
    </citation>
    <scope>NUCLEOTIDE SEQUENCE [LARGE SCALE GENOMIC DNA]</scope>
    <source>
        <strain evidence="2 3">T1-X7</strain>
    </source>
</reference>
<evidence type="ECO:0000313" key="2">
    <source>
        <dbReference type="EMBL" id="CCH75966.1"/>
    </source>
</evidence>
<dbReference type="EMBL" id="CAJB01000001">
    <property type="protein sequence ID" value="CCH75966.1"/>
    <property type="molecule type" value="Genomic_DNA"/>
</dbReference>
<dbReference type="AlphaFoldDB" id="A0A077LSW2"/>
<sequence>MFLVTGASGNVGREVVATLQDKGAPVRALHRSRRDELPAGAEVAQGDLNDPDSLAGAFDDVEGVFLLPGYADMPGLVRLAERSGARIILLSGPSADSRDLSNAVTAYMVRSEDAVRAGDVPWTVLRPSGFMSNTFQWVHQLSSADVVTLPFAGVPIAWIDPADIAAVAVLALTEPGHDRATYRLTGPRSLIPPELVATLGRALHRQLEFRAETDDQVRERFARELPPAYAAAFLDFYVDGALDDSRVLTTVAELTGQPAGTYEDWAVRHRDALLAAAGEGDRS</sequence>
<name>A0A077LSW2_9MICO</name>
<dbReference type="RefSeq" id="WP_048549574.1">
    <property type="nucleotide sequence ID" value="NZ_HF570958.1"/>
</dbReference>
<dbReference type="PANTHER" id="PTHR43162">
    <property type="match status" value="1"/>
</dbReference>
<dbReference type="PANTHER" id="PTHR43162:SF1">
    <property type="entry name" value="PRESTALK A DIFFERENTIATION PROTEIN A"/>
    <property type="match status" value="1"/>
</dbReference>
<evidence type="ECO:0000259" key="1">
    <source>
        <dbReference type="Pfam" id="PF13460"/>
    </source>
</evidence>
<dbReference type="Gene3D" id="3.40.50.720">
    <property type="entry name" value="NAD(P)-binding Rossmann-like Domain"/>
    <property type="match status" value="1"/>
</dbReference>
<dbReference type="InterPro" id="IPR016040">
    <property type="entry name" value="NAD(P)-bd_dom"/>
</dbReference>
<dbReference type="InterPro" id="IPR036291">
    <property type="entry name" value="NAD(P)-bd_dom_sf"/>
</dbReference>
<feature type="domain" description="NAD(P)-binding" evidence="1">
    <location>
        <begin position="6"/>
        <end position="175"/>
    </location>
</feature>
<protein>
    <recommendedName>
        <fullName evidence="1">NAD(P)-binding domain-containing protein</fullName>
    </recommendedName>
</protein>
<dbReference type="STRING" id="1194083.BN12_10113"/>